<protein>
    <recommendedName>
        <fullName evidence="4">Integrase</fullName>
    </recommendedName>
</protein>
<dbReference type="EMBL" id="CP027753">
    <property type="protein sequence ID" value="AZE47754.1"/>
    <property type="molecule type" value="Genomic_DNA"/>
</dbReference>
<reference evidence="2 3" key="1">
    <citation type="submission" date="2018-03" db="EMBL/GenBank/DDBJ databases">
        <title>Diversity of phytobeneficial traits revealed by whole-genome analysis of worldwide-isolated phenazine-producing Pseudomonas spp.</title>
        <authorList>
            <person name="Biessy A."/>
            <person name="Novinscak A."/>
            <person name="Blom J."/>
            <person name="Leger G."/>
            <person name="Thomashow L.S."/>
            <person name="Cazorla F.M."/>
            <person name="Josic D."/>
            <person name="Filion M."/>
        </authorList>
    </citation>
    <scope>NUCLEOTIDE SEQUENCE [LARGE SCALE GENOMIC DNA]</scope>
    <source>
        <strain evidence="2 3">B25</strain>
    </source>
</reference>
<accession>A0A3G7TKX2</accession>
<dbReference type="Proteomes" id="UP000268048">
    <property type="component" value="Chromosome"/>
</dbReference>
<evidence type="ECO:0000313" key="3">
    <source>
        <dbReference type="Proteomes" id="UP000268048"/>
    </source>
</evidence>
<feature type="region of interest" description="Disordered" evidence="1">
    <location>
        <begin position="731"/>
        <end position="777"/>
    </location>
</feature>
<name>A0A3G7TKX2_9PSED</name>
<evidence type="ECO:0000256" key="1">
    <source>
        <dbReference type="SAM" id="MobiDB-lite"/>
    </source>
</evidence>
<proteinExistence type="predicted"/>
<organism evidence="2 3">
    <name type="scientific">Pseudomonas chlororaphis</name>
    <dbReference type="NCBI Taxonomy" id="587753"/>
    <lineage>
        <taxon>Bacteria</taxon>
        <taxon>Pseudomonadati</taxon>
        <taxon>Pseudomonadota</taxon>
        <taxon>Gammaproteobacteria</taxon>
        <taxon>Pseudomonadales</taxon>
        <taxon>Pseudomonadaceae</taxon>
        <taxon>Pseudomonas</taxon>
    </lineage>
</organism>
<sequence length="777" mass="88892">MQPQSRPQEQNLITIQTTCGRTIACNYLDHPAYSPSLNICLSLHYVFTIYGPTVTYASVYLLRSAINTFFDYMEVHNSNNPPALHITNYLHITHETFFAYQRFIRKLEKPIDYADKLRSAMSVTAQLSEVLPPIALPAIERDAREKTEPLFPDAYAQLTQALISHIDTLRSKIAFREKLANVEPYEYEGILKELVPNFTRADIFRWYQCYTQDSSRQLKKDKLFQKLRHTNDPDLIHIGMLTRAVPAFKELYEDEASEYLLDVPFDPTDAPQGMYQWRPDDLRALKTLISHDYPFHLPLPEIANSYARKGIQTLKQCDNVVKLILHRYTICNRTDSNIRLPILDDLLCEYFPTAIDISAIVLFLMLQSGWNKESVLSLDQDNFEHVLTGAIGESLAVIFSEKNKSQSTGKPYFDPKQIVAQSDKNDPYSIFNLIELAKKLTEPLRDKSFDVMPVSRDDESMNRLFCFLRPWGEWGGLGGRHSSISNQKSFMQGIRAFLSAYPIFENGRRLEGAKDLTRRLRPTWELYKRKDHPLSFLSTQMGHSDVNTTDIHYDSSGLATQGRKGRLRGELEAIVSLLRARQFTGLLGKHAQKEAAAELKIFTIPGQEKALWGCANQFSPDWIGAARYITPGAKCCYIQHCLGCSQIRVFEESLPFLIERLAHIEEQLEAREATSYMSGLEIEKQIIEYILDEWGDDDAVRLAARYQRKHNPLLPRDLASLRILFDEGQFEDGQLDQGQPERDEPGERGLGESESAGRGLERHGIELSQLDEGQSDE</sequence>
<evidence type="ECO:0000313" key="2">
    <source>
        <dbReference type="EMBL" id="AZE47754.1"/>
    </source>
</evidence>
<gene>
    <name evidence="2" type="ORF">C4K04_2070</name>
</gene>
<evidence type="ECO:0008006" key="4">
    <source>
        <dbReference type="Google" id="ProtNLM"/>
    </source>
</evidence>
<dbReference type="AlphaFoldDB" id="A0A3G7TKX2"/>
<feature type="compositionally biased region" description="Basic and acidic residues" evidence="1">
    <location>
        <begin position="739"/>
        <end position="751"/>
    </location>
</feature>